<dbReference type="Proteomes" id="UP001319200">
    <property type="component" value="Unassembled WGS sequence"/>
</dbReference>
<feature type="transmembrane region" description="Helical" evidence="1">
    <location>
        <begin position="233"/>
        <end position="255"/>
    </location>
</feature>
<feature type="transmembrane region" description="Helical" evidence="1">
    <location>
        <begin position="45"/>
        <end position="64"/>
    </location>
</feature>
<dbReference type="PANTHER" id="PTHR19353">
    <property type="entry name" value="FATTY ACID DESATURASE 2"/>
    <property type="match status" value="1"/>
</dbReference>
<gene>
    <name evidence="3" type="ORF">KK083_09085</name>
</gene>
<keyword evidence="1" id="KW-0812">Transmembrane</keyword>
<proteinExistence type="predicted"/>
<dbReference type="AlphaFoldDB" id="A0AAP2GIB9"/>
<dbReference type="RefSeq" id="WP_254162694.1">
    <property type="nucleotide sequence ID" value="NZ_JAHESF010000007.1"/>
</dbReference>
<dbReference type="Pfam" id="PF00487">
    <property type="entry name" value="FA_desaturase"/>
    <property type="match status" value="1"/>
</dbReference>
<feature type="transmembrane region" description="Helical" evidence="1">
    <location>
        <begin position="164"/>
        <end position="181"/>
    </location>
</feature>
<dbReference type="EMBL" id="JAHESF010000007">
    <property type="protein sequence ID" value="MBT1697026.1"/>
    <property type="molecule type" value="Genomic_DNA"/>
</dbReference>
<evidence type="ECO:0000313" key="3">
    <source>
        <dbReference type="EMBL" id="MBT1697026.1"/>
    </source>
</evidence>
<keyword evidence="1" id="KW-0472">Membrane</keyword>
<protein>
    <submittedName>
        <fullName evidence="3">Acyl-CoA desaturase</fullName>
    </submittedName>
</protein>
<comment type="caution">
    <text evidence="3">The sequence shown here is derived from an EMBL/GenBank/DDBJ whole genome shotgun (WGS) entry which is preliminary data.</text>
</comment>
<organism evidence="3 4">
    <name type="scientific">Chryseosolibacter histidini</name>
    <dbReference type="NCBI Taxonomy" id="2782349"/>
    <lineage>
        <taxon>Bacteria</taxon>
        <taxon>Pseudomonadati</taxon>
        <taxon>Bacteroidota</taxon>
        <taxon>Cytophagia</taxon>
        <taxon>Cytophagales</taxon>
        <taxon>Chryseotaleaceae</taxon>
        <taxon>Chryseosolibacter</taxon>
    </lineage>
</organism>
<evidence type="ECO:0000313" key="4">
    <source>
        <dbReference type="Proteomes" id="UP001319200"/>
    </source>
</evidence>
<dbReference type="CDD" id="cd03506">
    <property type="entry name" value="Delta6-FADS-like"/>
    <property type="match status" value="1"/>
</dbReference>
<keyword evidence="1" id="KW-1133">Transmembrane helix</keyword>
<name>A0AAP2GIB9_9BACT</name>
<sequence>MSRSITIKFSGGQRDFVTTLNKRVNEYFKTNNIARQGNAEMLVKSILMFTLYLVPYFLIVSGLVTNPWALLLLTVVLGIGLAGIGLSVMHDANHGAYSKKKWVNKFFGHSINLLGVSAFNWKMQHNVLHHSYTNVHEEDEDISPRGALRLTPHSRWKKIHKYQFIYAWFLYGLMTVVWIFYKDFSRLYRYQHNGLAKSQEANVATEWAILILTKIVYIGYTFVIPFVLTSLLWWQVLLGIMIMHYVSGFILAIIFQPAHVIEGTEFPLPDESGTLENSWAVHQLLTTTNFGNNSKWFSWYVGGLNFQIEHHLFPNVCHVHYRKIASIVKSTAFEFGLPYKTSRTFLSALAGHARLLKQLGKKTTLATVCA</sequence>
<dbReference type="InterPro" id="IPR012171">
    <property type="entry name" value="Fatty_acid_desaturase"/>
</dbReference>
<feature type="transmembrane region" description="Helical" evidence="1">
    <location>
        <begin position="70"/>
        <end position="90"/>
    </location>
</feature>
<evidence type="ECO:0000259" key="2">
    <source>
        <dbReference type="Pfam" id="PF00487"/>
    </source>
</evidence>
<reference evidence="3 4" key="1">
    <citation type="submission" date="2021-05" db="EMBL/GenBank/DDBJ databases">
        <title>A Polyphasic approach of four new species of the genus Ohtaekwangia: Ohtaekwangia histidinii sp. nov., Ohtaekwangia cretensis sp. nov., Ohtaekwangia indiensis sp. nov., Ohtaekwangia reichenbachii sp. nov. from diverse environment.</title>
        <authorList>
            <person name="Octaviana S."/>
        </authorList>
    </citation>
    <scope>NUCLEOTIDE SEQUENCE [LARGE SCALE GENOMIC DNA]</scope>
    <source>
        <strain evidence="3 4">PWU4</strain>
    </source>
</reference>
<dbReference type="PIRSF" id="PIRSF015921">
    <property type="entry name" value="FA_sphinglp_des"/>
    <property type="match status" value="1"/>
</dbReference>
<feature type="transmembrane region" description="Helical" evidence="1">
    <location>
        <begin position="207"/>
        <end position="227"/>
    </location>
</feature>
<dbReference type="GO" id="GO:0016020">
    <property type="term" value="C:membrane"/>
    <property type="evidence" value="ECO:0007669"/>
    <property type="project" value="TreeGrafter"/>
</dbReference>
<evidence type="ECO:0000256" key="1">
    <source>
        <dbReference type="SAM" id="Phobius"/>
    </source>
</evidence>
<dbReference type="PANTHER" id="PTHR19353:SF19">
    <property type="entry name" value="DELTA(5) FATTY ACID DESATURASE C-RELATED"/>
    <property type="match status" value="1"/>
</dbReference>
<keyword evidence="4" id="KW-1185">Reference proteome</keyword>
<dbReference type="GO" id="GO:0016717">
    <property type="term" value="F:oxidoreductase activity, acting on paired donors, with oxidation of a pair of donors resulting in the reduction of molecular oxygen to two molecules of water"/>
    <property type="evidence" value="ECO:0007669"/>
    <property type="project" value="TreeGrafter"/>
</dbReference>
<accession>A0AAP2GIB9</accession>
<feature type="domain" description="Fatty acid desaturase" evidence="2">
    <location>
        <begin position="67"/>
        <end position="341"/>
    </location>
</feature>
<dbReference type="InterPro" id="IPR005804">
    <property type="entry name" value="FA_desaturase_dom"/>
</dbReference>
<dbReference type="GO" id="GO:0008610">
    <property type="term" value="P:lipid biosynthetic process"/>
    <property type="evidence" value="ECO:0007669"/>
    <property type="project" value="UniProtKB-ARBA"/>
</dbReference>